<protein>
    <submittedName>
        <fullName evidence="2">Uncharacterized protein</fullName>
    </submittedName>
</protein>
<gene>
    <name evidence="2" type="ORF">PGLA2088_LOCUS10611</name>
</gene>
<dbReference type="EMBL" id="CAJNNW010011953">
    <property type="protein sequence ID" value="CAE8653763.1"/>
    <property type="molecule type" value="Genomic_DNA"/>
</dbReference>
<evidence type="ECO:0000256" key="1">
    <source>
        <dbReference type="SAM" id="MobiDB-lite"/>
    </source>
</evidence>
<evidence type="ECO:0000313" key="2">
    <source>
        <dbReference type="EMBL" id="CAE8653763.1"/>
    </source>
</evidence>
<accession>A0A813IP49</accession>
<sequence>SFVLSSRPVQEMSRGGVPPRRLSSCESVYSSAHGGELEREFTGGLMAWEDAVADSQVSASAEQGRALTSAATFVDGKENARPFQSPRCGAFDNVETGATKRLEAWI</sequence>
<dbReference type="Proteomes" id="UP000626109">
    <property type="component" value="Unassembled WGS sequence"/>
</dbReference>
<proteinExistence type="predicted"/>
<feature type="region of interest" description="Disordered" evidence="1">
    <location>
        <begin position="1"/>
        <end position="20"/>
    </location>
</feature>
<dbReference type="AlphaFoldDB" id="A0A813IP49"/>
<name>A0A813IP49_POLGL</name>
<feature type="non-terminal residue" evidence="2">
    <location>
        <position position="106"/>
    </location>
</feature>
<comment type="caution">
    <text evidence="2">The sequence shown here is derived from an EMBL/GenBank/DDBJ whole genome shotgun (WGS) entry which is preliminary data.</text>
</comment>
<evidence type="ECO:0000313" key="3">
    <source>
        <dbReference type="Proteomes" id="UP000626109"/>
    </source>
</evidence>
<reference evidence="2" key="1">
    <citation type="submission" date="2021-02" db="EMBL/GenBank/DDBJ databases">
        <authorList>
            <person name="Dougan E. K."/>
            <person name="Rhodes N."/>
            <person name="Thang M."/>
            <person name="Chan C."/>
        </authorList>
    </citation>
    <scope>NUCLEOTIDE SEQUENCE</scope>
</reference>
<organism evidence="2 3">
    <name type="scientific">Polarella glacialis</name>
    <name type="common">Dinoflagellate</name>
    <dbReference type="NCBI Taxonomy" id="89957"/>
    <lineage>
        <taxon>Eukaryota</taxon>
        <taxon>Sar</taxon>
        <taxon>Alveolata</taxon>
        <taxon>Dinophyceae</taxon>
        <taxon>Suessiales</taxon>
        <taxon>Suessiaceae</taxon>
        <taxon>Polarella</taxon>
    </lineage>
</organism>